<dbReference type="AlphaFoldDB" id="A0A0F9VHG4"/>
<evidence type="ECO:0000313" key="1">
    <source>
        <dbReference type="EMBL" id="KKN72956.1"/>
    </source>
</evidence>
<accession>A0A0F9VHG4</accession>
<protein>
    <submittedName>
        <fullName evidence="1">Uncharacterized protein</fullName>
    </submittedName>
</protein>
<dbReference type="EMBL" id="LAZR01000352">
    <property type="protein sequence ID" value="KKN72956.1"/>
    <property type="molecule type" value="Genomic_DNA"/>
</dbReference>
<proteinExistence type="predicted"/>
<name>A0A0F9VHG4_9ZZZZ</name>
<organism evidence="1">
    <name type="scientific">marine sediment metagenome</name>
    <dbReference type="NCBI Taxonomy" id="412755"/>
    <lineage>
        <taxon>unclassified sequences</taxon>
        <taxon>metagenomes</taxon>
        <taxon>ecological metagenomes</taxon>
    </lineage>
</organism>
<gene>
    <name evidence="1" type="ORF">LCGC14_0405100</name>
</gene>
<reference evidence="1" key="1">
    <citation type="journal article" date="2015" name="Nature">
        <title>Complex archaea that bridge the gap between prokaryotes and eukaryotes.</title>
        <authorList>
            <person name="Spang A."/>
            <person name="Saw J.H."/>
            <person name="Jorgensen S.L."/>
            <person name="Zaremba-Niedzwiedzka K."/>
            <person name="Martijn J."/>
            <person name="Lind A.E."/>
            <person name="van Eijk R."/>
            <person name="Schleper C."/>
            <person name="Guy L."/>
            <person name="Ettema T.J."/>
        </authorList>
    </citation>
    <scope>NUCLEOTIDE SEQUENCE</scope>
</reference>
<comment type="caution">
    <text evidence="1">The sequence shown here is derived from an EMBL/GenBank/DDBJ whole genome shotgun (WGS) entry which is preliminary data.</text>
</comment>
<sequence length="229" mass="26122">MWQKLSSLKPQNKKQTQIIVIEWEYLDETLGFHSIFLSGTRFPIKYTIGAMILLGRQGLDLSIDLTWNIPTNLPKIIHACLPMDSRKSISFIELAEKISTDDIPILSNHLRSIIGTNSKNIESDKQGKSTGIKEILTYMKVNFSLSDKQILEMTIQEILDFIELKNNQDVGFLKNITSFLAPVILAPCSKNPNSVNDHLRKIQNINNSTDDIEYNDKELDELEKKFKGI</sequence>